<dbReference type="GO" id="GO:0005829">
    <property type="term" value="C:cytosol"/>
    <property type="evidence" value="ECO:0007669"/>
    <property type="project" value="TreeGrafter"/>
</dbReference>
<dbReference type="GO" id="GO:0005524">
    <property type="term" value="F:ATP binding"/>
    <property type="evidence" value="ECO:0007669"/>
    <property type="project" value="UniProtKB-KW"/>
</dbReference>
<dbReference type="PANTHER" id="PTHR45639:SF4">
    <property type="entry name" value="HSC70CB, ISOFORM G"/>
    <property type="match status" value="1"/>
</dbReference>
<keyword evidence="5" id="KW-1185">Reference proteome</keyword>
<dbReference type="SUPFAM" id="SSF53067">
    <property type="entry name" value="Actin-like ATPase domain"/>
    <property type="match status" value="1"/>
</dbReference>
<dbReference type="Pfam" id="PF00012">
    <property type="entry name" value="HSP70"/>
    <property type="match status" value="2"/>
</dbReference>
<feature type="compositionally biased region" description="Polar residues" evidence="3">
    <location>
        <begin position="165"/>
        <end position="174"/>
    </location>
</feature>
<sequence>MDAAKIAGLHYLRLIRETITALAYGIFKTDLPENDPLNVDFINVWHADQCSNLERVKKPLEKALAEAGLTLENIHAVEVVGSGSRVPAIIKILTEFFGKEPSCTMNTSECVAKGSALVCFILGPTIKVREFQLLEEEEVEVLVVKESAKEPAKMETDEASLDPAPSSTTETNISMQDAKGSVELLVETPKKKVKKTSVPVSELVYGGMATIDLLKSMEMEVEIALPDRVIAKLEELQKFLFKHKSCPIITKSMPMKPTTTETTLPVKHTTPETPSLVKPTTPETPSPVPLKEANHDVKVQRTRIQVPTKTQLQLRLLDPEMKYHQLQQSPWKEISLIGTRCCISQ</sequence>
<accession>A0A8S0SRK9</accession>
<evidence type="ECO:0000313" key="5">
    <source>
        <dbReference type="Proteomes" id="UP000594638"/>
    </source>
</evidence>
<organism evidence="4 5">
    <name type="scientific">Olea europaea subsp. europaea</name>
    <dbReference type="NCBI Taxonomy" id="158383"/>
    <lineage>
        <taxon>Eukaryota</taxon>
        <taxon>Viridiplantae</taxon>
        <taxon>Streptophyta</taxon>
        <taxon>Embryophyta</taxon>
        <taxon>Tracheophyta</taxon>
        <taxon>Spermatophyta</taxon>
        <taxon>Magnoliopsida</taxon>
        <taxon>eudicotyledons</taxon>
        <taxon>Gunneridae</taxon>
        <taxon>Pentapetalae</taxon>
        <taxon>asterids</taxon>
        <taxon>lamiids</taxon>
        <taxon>Lamiales</taxon>
        <taxon>Oleaceae</taxon>
        <taxon>Oleeae</taxon>
        <taxon>Olea</taxon>
    </lineage>
</organism>
<dbReference type="InterPro" id="IPR043129">
    <property type="entry name" value="ATPase_NBD"/>
</dbReference>
<evidence type="ECO:0000256" key="2">
    <source>
        <dbReference type="ARBA" id="ARBA00022840"/>
    </source>
</evidence>
<name>A0A8S0SRK9_OLEEU</name>
<dbReference type="EMBL" id="CACTIH010005496">
    <property type="protein sequence ID" value="CAA2995298.1"/>
    <property type="molecule type" value="Genomic_DNA"/>
</dbReference>
<dbReference type="PANTHER" id="PTHR45639">
    <property type="entry name" value="HSC70CB, ISOFORM G-RELATED"/>
    <property type="match status" value="1"/>
</dbReference>
<dbReference type="Gene3D" id="3.30.420.40">
    <property type="match status" value="2"/>
</dbReference>
<dbReference type="InterPro" id="IPR013126">
    <property type="entry name" value="Hsp_70_fam"/>
</dbReference>
<reference evidence="4 5" key="1">
    <citation type="submission" date="2019-12" db="EMBL/GenBank/DDBJ databases">
        <authorList>
            <person name="Alioto T."/>
            <person name="Alioto T."/>
            <person name="Gomez Garrido J."/>
        </authorList>
    </citation>
    <scope>NUCLEOTIDE SEQUENCE [LARGE SCALE GENOMIC DNA]</scope>
</reference>
<dbReference type="Gramene" id="OE9A118582T1">
    <property type="protein sequence ID" value="OE9A118582C1"/>
    <property type="gene ID" value="OE9A118582"/>
</dbReference>
<keyword evidence="1" id="KW-0547">Nucleotide-binding</keyword>
<gene>
    <name evidence="4" type="ORF">OLEA9_A118582</name>
</gene>
<dbReference type="GO" id="GO:0140662">
    <property type="term" value="F:ATP-dependent protein folding chaperone"/>
    <property type="evidence" value="ECO:0007669"/>
    <property type="project" value="InterPro"/>
</dbReference>
<evidence type="ECO:0000256" key="3">
    <source>
        <dbReference type="SAM" id="MobiDB-lite"/>
    </source>
</evidence>
<dbReference type="GO" id="GO:0005634">
    <property type="term" value="C:nucleus"/>
    <property type="evidence" value="ECO:0007669"/>
    <property type="project" value="TreeGrafter"/>
</dbReference>
<protein>
    <submittedName>
        <fullName evidence="4">Heat shock 70 kDa 15-like</fullName>
    </submittedName>
</protein>
<keyword evidence="2" id="KW-0067">ATP-binding</keyword>
<evidence type="ECO:0000256" key="1">
    <source>
        <dbReference type="ARBA" id="ARBA00022741"/>
    </source>
</evidence>
<feature type="region of interest" description="Disordered" evidence="3">
    <location>
        <begin position="152"/>
        <end position="174"/>
    </location>
</feature>
<feature type="region of interest" description="Disordered" evidence="3">
    <location>
        <begin position="252"/>
        <end position="290"/>
    </location>
</feature>
<dbReference type="AlphaFoldDB" id="A0A8S0SRK9"/>
<evidence type="ECO:0000313" key="4">
    <source>
        <dbReference type="EMBL" id="CAA2995298.1"/>
    </source>
</evidence>
<proteinExistence type="predicted"/>
<comment type="caution">
    <text evidence="4">The sequence shown here is derived from an EMBL/GenBank/DDBJ whole genome shotgun (WGS) entry which is preliminary data.</text>
</comment>
<dbReference type="Proteomes" id="UP000594638">
    <property type="component" value="Unassembled WGS sequence"/>
</dbReference>
<dbReference type="OrthoDB" id="434160at2759"/>
<keyword evidence="4" id="KW-0346">Stress response</keyword>